<dbReference type="Proteomes" id="UP000092154">
    <property type="component" value="Unassembled WGS sequence"/>
</dbReference>
<organism evidence="2 3">
    <name type="scientific">Rhizopogon vinicolor AM-OR11-026</name>
    <dbReference type="NCBI Taxonomy" id="1314800"/>
    <lineage>
        <taxon>Eukaryota</taxon>
        <taxon>Fungi</taxon>
        <taxon>Dikarya</taxon>
        <taxon>Basidiomycota</taxon>
        <taxon>Agaricomycotina</taxon>
        <taxon>Agaricomycetes</taxon>
        <taxon>Agaricomycetidae</taxon>
        <taxon>Boletales</taxon>
        <taxon>Suillineae</taxon>
        <taxon>Rhizopogonaceae</taxon>
        <taxon>Rhizopogon</taxon>
    </lineage>
</organism>
<accession>A0A1B7NC46</accession>
<dbReference type="InParanoid" id="A0A1B7NC46"/>
<dbReference type="AlphaFoldDB" id="A0A1B7NC46"/>
<reference evidence="2 3" key="1">
    <citation type="submission" date="2016-06" db="EMBL/GenBank/DDBJ databases">
        <title>Comparative genomics of the ectomycorrhizal sister species Rhizopogon vinicolor and Rhizopogon vesiculosus (Basidiomycota: Boletales) reveals a divergence of the mating type B locus.</title>
        <authorList>
            <consortium name="DOE Joint Genome Institute"/>
            <person name="Mujic A.B."/>
            <person name="Kuo A."/>
            <person name="Tritt A."/>
            <person name="Lipzen A."/>
            <person name="Chen C."/>
            <person name="Johnson J."/>
            <person name="Sharma A."/>
            <person name="Barry K."/>
            <person name="Grigoriev I.V."/>
            <person name="Spatafora J.W."/>
        </authorList>
    </citation>
    <scope>NUCLEOTIDE SEQUENCE [LARGE SCALE GENOMIC DNA]</scope>
    <source>
        <strain evidence="2 3">AM-OR11-026</strain>
    </source>
</reference>
<evidence type="ECO:0000313" key="2">
    <source>
        <dbReference type="EMBL" id="OAX42364.1"/>
    </source>
</evidence>
<proteinExistence type="predicted"/>
<dbReference type="EMBL" id="KV448158">
    <property type="protein sequence ID" value="OAX42364.1"/>
    <property type="molecule type" value="Genomic_DNA"/>
</dbReference>
<keyword evidence="1" id="KW-1133">Transmembrane helix</keyword>
<keyword evidence="1" id="KW-0472">Membrane</keyword>
<keyword evidence="3" id="KW-1185">Reference proteome</keyword>
<evidence type="ECO:0000256" key="1">
    <source>
        <dbReference type="SAM" id="Phobius"/>
    </source>
</evidence>
<gene>
    <name evidence="2" type="ORF">K503DRAFT_766828</name>
</gene>
<evidence type="ECO:0000313" key="3">
    <source>
        <dbReference type="Proteomes" id="UP000092154"/>
    </source>
</evidence>
<protein>
    <submittedName>
        <fullName evidence="2">Uncharacterized protein</fullName>
    </submittedName>
</protein>
<sequence length="68" mass="7805">MASGLARLFAHVVVLSCIRIINIVSILFYWTRLSSMVIDLFKCTQRFAYTPRDVYGNIFFVDHATCSL</sequence>
<keyword evidence="1" id="KW-0812">Transmembrane</keyword>
<feature type="transmembrane region" description="Helical" evidence="1">
    <location>
        <begin position="6"/>
        <end position="30"/>
    </location>
</feature>
<name>A0A1B7NC46_9AGAM</name>